<dbReference type="RefSeq" id="WP_184856295.1">
    <property type="nucleotide sequence ID" value="NZ_JACHLK010000002.1"/>
</dbReference>
<reference evidence="1 2" key="1">
    <citation type="submission" date="2020-08" db="EMBL/GenBank/DDBJ databases">
        <title>Functional genomics of gut bacteria from endangered species of beetles.</title>
        <authorList>
            <person name="Carlos-Shanley C."/>
        </authorList>
    </citation>
    <scope>NUCLEOTIDE SEQUENCE [LARGE SCALE GENOMIC DNA]</scope>
    <source>
        <strain evidence="1 2">S00198</strain>
    </source>
</reference>
<accession>A0A7X0U8W5</accession>
<gene>
    <name evidence="1" type="ORF">HNP48_001549</name>
</gene>
<dbReference type="AlphaFoldDB" id="A0A7X0U8W5"/>
<dbReference type="Proteomes" id="UP000575083">
    <property type="component" value="Unassembled WGS sequence"/>
</dbReference>
<evidence type="ECO:0000313" key="2">
    <source>
        <dbReference type="Proteomes" id="UP000575083"/>
    </source>
</evidence>
<name>A0A7X0U8W5_9BURK</name>
<sequence length="351" mass="39419">MDINEIETCVSEGEFHLHRGPFSSVEEFGRCVNQTLELIALFPKVAKAKSALFSTTSDGGIEFSSDVAAELFRLLGSNPFRLMSVHQGARFHPILELCLEACTRSPRASTILFEQQVDERRALQKYTGFDLAQALNDLVAHVSMGFKSQVFKEALRKWHSRCRSASKRVEVFLDRLAKSEPFVEMSSFSLIEPSCSPFSEQLNHVRQTKDELVSNIRARLPESVRGVVMRASFVPEGTRYDVLLILRNTSPFSAGAEMSNAWQEVTRGAGDCYCLDGKGSRFAYRSMSLSQHLPATEQRRRLAVYFGFADWLTHWSMLGRDALSIAEFKPSAASWPFANQRVGGRHSTALF</sequence>
<evidence type="ECO:0000313" key="1">
    <source>
        <dbReference type="EMBL" id="MBB6558885.1"/>
    </source>
</evidence>
<dbReference type="EMBL" id="JACHLK010000002">
    <property type="protein sequence ID" value="MBB6558885.1"/>
    <property type="molecule type" value="Genomic_DNA"/>
</dbReference>
<proteinExistence type="predicted"/>
<keyword evidence="2" id="KW-1185">Reference proteome</keyword>
<protein>
    <submittedName>
        <fullName evidence="1">Uncharacterized protein</fullName>
    </submittedName>
</protein>
<organism evidence="1 2">
    <name type="scientific">Acidovorax soli</name>
    <dbReference type="NCBI Taxonomy" id="592050"/>
    <lineage>
        <taxon>Bacteria</taxon>
        <taxon>Pseudomonadati</taxon>
        <taxon>Pseudomonadota</taxon>
        <taxon>Betaproteobacteria</taxon>
        <taxon>Burkholderiales</taxon>
        <taxon>Comamonadaceae</taxon>
        <taxon>Acidovorax</taxon>
    </lineage>
</organism>
<comment type="caution">
    <text evidence="1">The sequence shown here is derived from an EMBL/GenBank/DDBJ whole genome shotgun (WGS) entry which is preliminary data.</text>
</comment>